<feature type="non-terminal residue" evidence="1">
    <location>
        <position position="71"/>
    </location>
</feature>
<protein>
    <submittedName>
        <fullName evidence="1">Uncharacterized protein</fullName>
    </submittedName>
</protein>
<feature type="non-terminal residue" evidence="1">
    <location>
        <position position="1"/>
    </location>
</feature>
<reference evidence="1" key="1">
    <citation type="submission" date="2022-03" db="EMBL/GenBank/DDBJ databases">
        <title>A functionally conserved STORR gene fusion in Papaver species that diverged 16.8 million years ago.</title>
        <authorList>
            <person name="Catania T."/>
        </authorList>
    </citation>
    <scope>NUCLEOTIDE SEQUENCE</scope>
    <source>
        <strain evidence="1">S-191538</strain>
    </source>
</reference>
<comment type="caution">
    <text evidence="1">The sequence shown here is derived from an EMBL/GenBank/DDBJ whole genome shotgun (WGS) entry which is preliminary data.</text>
</comment>
<organism evidence="1 2">
    <name type="scientific">Papaver nudicaule</name>
    <name type="common">Iceland poppy</name>
    <dbReference type="NCBI Taxonomy" id="74823"/>
    <lineage>
        <taxon>Eukaryota</taxon>
        <taxon>Viridiplantae</taxon>
        <taxon>Streptophyta</taxon>
        <taxon>Embryophyta</taxon>
        <taxon>Tracheophyta</taxon>
        <taxon>Spermatophyta</taxon>
        <taxon>Magnoliopsida</taxon>
        <taxon>Ranunculales</taxon>
        <taxon>Papaveraceae</taxon>
        <taxon>Papaveroideae</taxon>
        <taxon>Papaver</taxon>
    </lineage>
</organism>
<accession>A0AA41SCK4</accession>
<dbReference type="AlphaFoldDB" id="A0AA41SCK4"/>
<dbReference type="Proteomes" id="UP001177140">
    <property type="component" value="Unassembled WGS sequence"/>
</dbReference>
<name>A0AA41SCK4_PAPNU</name>
<sequence length="71" mass="8641">LDPSADIDRERLARKRVKVSQYGDRFSRNRHFMLVAFDYENLLKLKQISELMPKTKAELFSYEIKWDIYEK</sequence>
<evidence type="ECO:0000313" key="2">
    <source>
        <dbReference type="Proteomes" id="UP001177140"/>
    </source>
</evidence>
<keyword evidence="2" id="KW-1185">Reference proteome</keyword>
<gene>
    <name evidence="1" type="ORF">MKW94_019246</name>
</gene>
<evidence type="ECO:0000313" key="1">
    <source>
        <dbReference type="EMBL" id="MCL7032063.1"/>
    </source>
</evidence>
<dbReference type="Gene3D" id="1.20.1390.10">
    <property type="entry name" value="PWI domain"/>
    <property type="match status" value="1"/>
</dbReference>
<proteinExistence type="predicted"/>
<dbReference type="EMBL" id="JAJJMA010118955">
    <property type="protein sequence ID" value="MCL7032063.1"/>
    <property type="molecule type" value="Genomic_DNA"/>
</dbReference>